<sequence>MLIVGVVVVLLVSSGLNRDSKKVAVAGVQTQVEQTLVDRITGYSSGDISDVRCNDGRDPTVKKGGSFTCDVTVRGQRRQLKVTFQDDSGTYWVGLPQLEGGK</sequence>
<proteinExistence type="predicted"/>
<protein>
    <recommendedName>
        <fullName evidence="1">DUF4333 domain-containing protein</fullName>
    </recommendedName>
</protein>
<name>A0A0Q2QLL2_MYCGO</name>
<reference evidence="2 3" key="1">
    <citation type="submission" date="2015-10" db="EMBL/GenBank/DDBJ databases">
        <title>Mycobacterium gordonae draft genome assembly.</title>
        <authorList>
            <person name="Ustinova V."/>
            <person name="Smirnova T."/>
            <person name="Blagodatskikh K."/>
            <person name="Varlamov D."/>
            <person name="Larionova E."/>
            <person name="Chernousova L."/>
        </authorList>
    </citation>
    <scope>NUCLEOTIDE SEQUENCE [LARGE SCALE GENOMIC DNA]</scope>
    <source>
        <strain evidence="2 3">CTRI 14-8773</strain>
    </source>
</reference>
<dbReference type="Pfam" id="PF14230">
    <property type="entry name" value="DUF4333"/>
    <property type="match status" value="1"/>
</dbReference>
<feature type="domain" description="DUF4333" evidence="1">
    <location>
        <begin position="7"/>
        <end position="89"/>
    </location>
</feature>
<gene>
    <name evidence="2" type="ORF">AO501_16360</name>
</gene>
<evidence type="ECO:0000259" key="1">
    <source>
        <dbReference type="Pfam" id="PF14230"/>
    </source>
</evidence>
<dbReference type="AlphaFoldDB" id="A0A0Q2QLL2"/>
<dbReference type="InterPro" id="IPR025637">
    <property type="entry name" value="DUF4333"/>
</dbReference>
<evidence type="ECO:0000313" key="3">
    <source>
        <dbReference type="Proteomes" id="UP000051677"/>
    </source>
</evidence>
<accession>A0A0Q2QLL2</accession>
<evidence type="ECO:0000313" key="2">
    <source>
        <dbReference type="EMBL" id="KQH80693.1"/>
    </source>
</evidence>
<dbReference type="EMBL" id="LKTM01000013">
    <property type="protein sequence ID" value="KQH80693.1"/>
    <property type="molecule type" value="Genomic_DNA"/>
</dbReference>
<comment type="caution">
    <text evidence="2">The sequence shown here is derived from an EMBL/GenBank/DDBJ whole genome shotgun (WGS) entry which is preliminary data.</text>
</comment>
<organism evidence="2 3">
    <name type="scientific">Mycobacterium gordonae</name>
    <dbReference type="NCBI Taxonomy" id="1778"/>
    <lineage>
        <taxon>Bacteria</taxon>
        <taxon>Bacillati</taxon>
        <taxon>Actinomycetota</taxon>
        <taxon>Actinomycetes</taxon>
        <taxon>Mycobacteriales</taxon>
        <taxon>Mycobacteriaceae</taxon>
        <taxon>Mycobacterium</taxon>
    </lineage>
</organism>
<dbReference type="Proteomes" id="UP000051677">
    <property type="component" value="Unassembled WGS sequence"/>
</dbReference>